<dbReference type="Proteomes" id="UP000035489">
    <property type="component" value="Unassembled WGS sequence"/>
</dbReference>
<keyword evidence="1" id="KW-0175">Coiled coil</keyword>
<sequence>MTDLHQQITDLEAEIDHLSDAAEQCRKSMVVAKVVIAAGVAVSGASLFGLIRSDPLVLIIGIAATIAGIGFFGSSRGSLEQIAAKLRAGEMRRAELIDGIDLKAVQGR</sequence>
<keyword evidence="4" id="KW-1185">Reference proteome</keyword>
<dbReference type="AlphaFoldDB" id="A0A0H1R848"/>
<feature type="transmembrane region" description="Helical" evidence="2">
    <location>
        <begin position="56"/>
        <end position="73"/>
    </location>
</feature>
<protein>
    <submittedName>
        <fullName evidence="3">Uncharacterized protein</fullName>
    </submittedName>
</protein>
<gene>
    <name evidence="3" type="ORF">AA309_20955</name>
</gene>
<name>A0A0H1R848_9HYPH</name>
<keyword evidence="2" id="KW-0472">Membrane</keyword>
<comment type="caution">
    <text evidence="3">The sequence shown here is derived from an EMBL/GenBank/DDBJ whole genome shotgun (WGS) entry which is preliminary data.</text>
</comment>
<dbReference type="EMBL" id="LCYG01000056">
    <property type="protein sequence ID" value="KLK91323.1"/>
    <property type="molecule type" value="Genomic_DNA"/>
</dbReference>
<evidence type="ECO:0000256" key="1">
    <source>
        <dbReference type="SAM" id="Coils"/>
    </source>
</evidence>
<dbReference type="PATRIC" id="fig|1225564.3.peg.5528"/>
<evidence type="ECO:0000313" key="4">
    <source>
        <dbReference type="Proteomes" id="UP000035489"/>
    </source>
</evidence>
<proteinExistence type="predicted"/>
<keyword evidence="2" id="KW-0812">Transmembrane</keyword>
<accession>A0A0H1R848</accession>
<evidence type="ECO:0000256" key="2">
    <source>
        <dbReference type="SAM" id="Phobius"/>
    </source>
</evidence>
<reference evidence="3 4" key="1">
    <citation type="submission" date="2015-05" db="EMBL/GenBank/DDBJ databases">
        <title>Draft genome sequence of Microvirga vignae strain BR3299, a novel nitrogen fixing bacteria isolated from Brazil semi-aired region.</title>
        <authorList>
            <person name="Zilli J.E."/>
            <person name="Passos S.R."/>
            <person name="Leite J."/>
            <person name="Baldani J.I."/>
            <person name="Xavier G.R."/>
            <person name="Rumjaneck N.G."/>
            <person name="Simoes-Araujo J.L."/>
        </authorList>
    </citation>
    <scope>NUCLEOTIDE SEQUENCE [LARGE SCALE GENOMIC DNA]</scope>
    <source>
        <strain evidence="3 4">BR3299</strain>
    </source>
</reference>
<dbReference type="RefSeq" id="WP_047190954.1">
    <property type="nucleotide sequence ID" value="NZ_LCYG01000056.1"/>
</dbReference>
<dbReference type="OrthoDB" id="8021061at2"/>
<feature type="coiled-coil region" evidence="1">
    <location>
        <begin position="1"/>
        <end position="28"/>
    </location>
</feature>
<organism evidence="3 4">
    <name type="scientific">Microvirga vignae</name>
    <dbReference type="NCBI Taxonomy" id="1225564"/>
    <lineage>
        <taxon>Bacteria</taxon>
        <taxon>Pseudomonadati</taxon>
        <taxon>Pseudomonadota</taxon>
        <taxon>Alphaproteobacteria</taxon>
        <taxon>Hyphomicrobiales</taxon>
        <taxon>Methylobacteriaceae</taxon>
        <taxon>Microvirga</taxon>
    </lineage>
</organism>
<feature type="transmembrane region" description="Helical" evidence="2">
    <location>
        <begin position="30"/>
        <end position="50"/>
    </location>
</feature>
<evidence type="ECO:0000313" key="3">
    <source>
        <dbReference type="EMBL" id="KLK91323.1"/>
    </source>
</evidence>
<keyword evidence="2" id="KW-1133">Transmembrane helix</keyword>